<gene>
    <name evidence="2" type="ORF">F7R91_32220</name>
</gene>
<evidence type="ECO:0000313" key="3">
    <source>
        <dbReference type="Proteomes" id="UP000442707"/>
    </source>
</evidence>
<keyword evidence="3" id="KW-1185">Reference proteome</keyword>
<name>A0A6H9USG9_9ACTN</name>
<dbReference type="AlphaFoldDB" id="A0A6H9USG9"/>
<sequence length="490" mass="51823">MNAPRAATDLPWLIQGGMGVGVSGWRLARAVARTGQLGVVSGTALDTLLIRVLQSGDPGGHLRRALAAFPVPELAGALRERYFVEGGITPKERFAATPMMTADEGCPARSLTVVANFCEVWLAKEGHDGPVGINYLEKVQLATVPAMFGAILAGVDHVLVGAGIPAQIPGIATGLAKGEPVTARVDVEGDERPLELRFDPASILSGAEPGRLAPLRRPGVLAIVSLPALASYLNRDEETRPDGFVVEGPTAGGHSAPPRGPLSLDEHGDPVYGPRDIPDFTKMSRLGLPFWIAGGRCGPEQVREARAAGAAGVQLGSVFALCEESGMDAGLRRQLMERERAGRLRVRNDPAASPTSFPFKVAELPGTLADREVSAARARVCDLGYLRTPFRTARGTIDYRCPAEPLTAYVRKGGDAEGTEGRQCLCNGLLAAVGLGQRRPRGVVEPPVVTIGQDLDFLRHIAPDGSPYSAESVVRWLSTGLTEPAYASRH</sequence>
<evidence type="ECO:0000313" key="2">
    <source>
        <dbReference type="EMBL" id="KAB1141506.1"/>
    </source>
</evidence>
<dbReference type="InterPro" id="IPR013785">
    <property type="entry name" value="Aldolase_TIM"/>
</dbReference>
<dbReference type="PANTHER" id="PTHR32332:SF33">
    <property type="entry name" value="NITRONATE MONOOXYGENASE DOMAIN-CONTAINING PROTEIN"/>
    <property type="match status" value="1"/>
</dbReference>
<feature type="region of interest" description="Disordered" evidence="1">
    <location>
        <begin position="240"/>
        <end position="262"/>
    </location>
</feature>
<dbReference type="Proteomes" id="UP000442707">
    <property type="component" value="Unassembled WGS sequence"/>
</dbReference>
<comment type="caution">
    <text evidence="2">The sequence shown here is derived from an EMBL/GenBank/DDBJ whole genome shotgun (WGS) entry which is preliminary data.</text>
</comment>
<dbReference type="RefSeq" id="WP_150955041.1">
    <property type="nucleotide sequence ID" value="NZ_VZRB01000031.1"/>
</dbReference>
<dbReference type="PANTHER" id="PTHR32332">
    <property type="entry name" value="2-NITROPROPANE DIOXYGENASE"/>
    <property type="match status" value="1"/>
</dbReference>
<proteinExistence type="predicted"/>
<keyword evidence="2" id="KW-0503">Monooxygenase</keyword>
<keyword evidence="2" id="KW-0560">Oxidoreductase</keyword>
<dbReference type="EMBL" id="VZRB01000031">
    <property type="protein sequence ID" value="KAB1141506.1"/>
    <property type="molecule type" value="Genomic_DNA"/>
</dbReference>
<dbReference type="Pfam" id="PF03060">
    <property type="entry name" value="NMO"/>
    <property type="match status" value="1"/>
</dbReference>
<dbReference type="GO" id="GO:0004497">
    <property type="term" value="F:monooxygenase activity"/>
    <property type="evidence" value="ECO:0007669"/>
    <property type="project" value="UniProtKB-KW"/>
</dbReference>
<reference evidence="2 3" key="1">
    <citation type="submission" date="2019-09" db="EMBL/GenBank/DDBJ databases">
        <title>Screening of Novel Bioactive Compounds from Soil-Associated.</title>
        <authorList>
            <person name="Zhao S."/>
        </authorList>
    </citation>
    <scope>NUCLEOTIDE SEQUENCE [LARGE SCALE GENOMIC DNA]</scope>
    <source>
        <strain evidence="2 3">HIT-DPA4</strain>
    </source>
</reference>
<accession>A0A6H9USG9</accession>
<evidence type="ECO:0000256" key="1">
    <source>
        <dbReference type="SAM" id="MobiDB-lite"/>
    </source>
</evidence>
<protein>
    <submittedName>
        <fullName evidence="2">Nitronate monooxygenase</fullName>
    </submittedName>
</protein>
<dbReference type="Gene3D" id="3.20.20.70">
    <property type="entry name" value="Aldolase class I"/>
    <property type="match status" value="1"/>
</dbReference>
<organism evidence="2 3">
    <name type="scientific">Streptomyces luteolifulvus</name>
    <dbReference type="NCBI Taxonomy" id="2615112"/>
    <lineage>
        <taxon>Bacteria</taxon>
        <taxon>Bacillati</taxon>
        <taxon>Actinomycetota</taxon>
        <taxon>Actinomycetes</taxon>
        <taxon>Kitasatosporales</taxon>
        <taxon>Streptomycetaceae</taxon>
        <taxon>Streptomyces</taxon>
    </lineage>
</organism>
<dbReference type="SUPFAM" id="SSF51412">
    <property type="entry name" value="Inosine monophosphate dehydrogenase (IMPDH)"/>
    <property type="match status" value="1"/>
</dbReference>